<dbReference type="Proteomes" id="UP000472355">
    <property type="component" value="Unassembled WGS sequence"/>
</dbReference>
<gene>
    <name evidence="2" type="ORF">EXM65_00095</name>
</gene>
<dbReference type="AlphaFoldDB" id="A0A6M0SKT6"/>
<comment type="caution">
    <text evidence="2">The sequence shown here is derived from an EMBL/GenBank/DDBJ whole genome shotgun (WGS) entry which is preliminary data.</text>
</comment>
<feature type="compositionally biased region" description="Polar residues" evidence="1">
    <location>
        <begin position="139"/>
        <end position="148"/>
    </location>
</feature>
<feature type="region of interest" description="Disordered" evidence="1">
    <location>
        <begin position="115"/>
        <end position="161"/>
    </location>
</feature>
<accession>A0A6M0SKT6</accession>
<dbReference type="InterPro" id="IPR036388">
    <property type="entry name" value="WH-like_DNA-bd_sf"/>
</dbReference>
<sequence length="282" mass="32090">MSDQLFCSGIYKEGYGIIPKSIMRSSLSCGAKVLYAYICSFTGAGNSAFPSLELMCNELGMSEKKIYKCRKELIDNNLITVEKKRIGSKYTNNIYTIITNPISEKDIEPSHFERVQNEPSKIEPVQNDHVQESEETSHSCEPSQNGHVQNEPCPKVGTISNRLINKKEKEKKEKKTEFDELIEEYTEDETLKETLYEFIKMRKTIKAAITTTGLKRILTRLDKLASTENDKIGILDNSIMNSWKGIFQLKDITVNSNVIPITTKSQKPVREFEIDKSKLGDL</sequence>
<dbReference type="RefSeq" id="WP_252233060.1">
    <property type="nucleotide sequence ID" value="NZ_QRCW01000017.1"/>
</dbReference>
<dbReference type="Gene3D" id="1.10.10.10">
    <property type="entry name" value="Winged helix-like DNA-binding domain superfamily/Winged helix DNA-binding domain"/>
    <property type="match status" value="1"/>
</dbReference>
<evidence type="ECO:0000256" key="1">
    <source>
        <dbReference type="SAM" id="MobiDB-lite"/>
    </source>
</evidence>
<reference evidence="2 3" key="1">
    <citation type="submission" date="2019-02" db="EMBL/GenBank/DDBJ databases">
        <title>Genome sequencing of Clostridium botulinum clinical isolates.</title>
        <authorList>
            <person name="Brunt J."/>
            <person name="Van Vliet A.H.M."/>
            <person name="Stringer S.C."/>
            <person name="Grant K.A."/>
            <person name="Carter A.C."/>
            <person name="Peck M.W."/>
        </authorList>
    </citation>
    <scope>NUCLEOTIDE SEQUENCE [LARGE SCALE GENOMIC DNA]</scope>
    <source>
        <strain evidence="2 3">H113700579</strain>
    </source>
</reference>
<protein>
    <submittedName>
        <fullName evidence="2">Helix-turn-helix domain-containing protein</fullName>
    </submittedName>
</protein>
<organism evidence="2 3">
    <name type="scientific">Clostridium botulinum</name>
    <dbReference type="NCBI Taxonomy" id="1491"/>
    <lineage>
        <taxon>Bacteria</taxon>
        <taxon>Bacillati</taxon>
        <taxon>Bacillota</taxon>
        <taxon>Clostridia</taxon>
        <taxon>Eubacteriales</taxon>
        <taxon>Clostridiaceae</taxon>
        <taxon>Clostridium</taxon>
    </lineage>
</organism>
<proteinExistence type="predicted"/>
<evidence type="ECO:0000313" key="3">
    <source>
        <dbReference type="Proteomes" id="UP000472355"/>
    </source>
</evidence>
<evidence type="ECO:0000313" key="2">
    <source>
        <dbReference type="EMBL" id="NFA41004.1"/>
    </source>
</evidence>
<dbReference type="EMBL" id="SGKU01000001">
    <property type="protein sequence ID" value="NFA41004.1"/>
    <property type="molecule type" value="Genomic_DNA"/>
</dbReference>
<name>A0A6M0SKT6_CLOBO</name>
<feature type="compositionally biased region" description="Basic and acidic residues" evidence="1">
    <location>
        <begin position="129"/>
        <end position="138"/>
    </location>
</feature>
<dbReference type="Pfam" id="PF13730">
    <property type="entry name" value="HTH_36"/>
    <property type="match status" value="1"/>
</dbReference>